<proteinExistence type="predicted"/>
<sequence>MCCFSVTTSHHRKTTVEANPEKSCYHGKSAIHFSQTRLGATVARDEFRRRRNKAATIVQDNMKATGVGMMMVAAVWEGEVLGEGHSTHNGYCGCVALERPIADLVQPIVALDGPNTLVEGYGSHEIRK</sequence>
<dbReference type="AlphaFoldDB" id="A0AA35Z3D2"/>
<reference evidence="1" key="1">
    <citation type="submission" date="2023-04" db="EMBL/GenBank/DDBJ databases">
        <authorList>
            <person name="Vijverberg K."/>
            <person name="Xiong W."/>
            <person name="Schranz E."/>
        </authorList>
    </citation>
    <scope>NUCLEOTIDE SEQUENCE</scope>
</reference>
<dbReference type="EMBL" id="OX465081">
    <property type="protein sequence ID" value="CAI9284914.1"/>
    <property type="molecule type" value="Genomic_DNA"/>
</dbReference>
<protein>
    <submittedName>
        <fullName evidence="1">Uncharacterized protein</fullName>
    </submittedName>
</protein>
<name>A0AA35Z3D2_LACSI</name>
<organism evidence="1 2">
    <name type="scientific">Lactuca saligna</name>
    <name type="common">Willowleaf lettuce</name>
    <dbReference type="NCBI Taxonomy" id="75948"/>
    <lineage>
        <taxon>Eukaryota</taxon>
        <taxon>Viridiplantae</taxon>
        <taxon>Streptophyta</taxon>
        <taxon>Embryophyta</taxon>
        <taxon>Tracheophyta</taxon>
        <taxon>Spermatophyta</taxon>
        <taxon>Magnoliopsida</taxon>
        <taxon>eudicotyledons</taxon>
        <taxon>Gunneridae</taxon>
        <taxon>Pentapetalae</taxon>
        <taxon>asterids</taxon>
        <taxon>campanulids</taxon>
        <taxon>Asterales</taxon>
        <taxon>Asteraceae</taxon>
        <taxon>Cichorioideae</taxon>
        <taxon>Cichorieae</taxon>
        <taxon>Lactucinae</taxon>
        <taxon>Lactuca</taxon>
    </lineage>
</organism>
<evidence type="ECO:0000313" key="1">
    <source>
        <dbReference type="EMBL" id="CAI9284914.1"/>
    </source>
</evidence>
<dbReference type="Proteomes" id="UP001177003">
    <property type="component" value="Chromosome 5"/>
</dbReference>
<evidence type="ECO:0000313" key="2">
    <source>
        <dbReference type="Proteomes" id="UP001177003"/>
    </source>
</evidence>
<keyword evidence="2" id="KW-1185">Reference proteome</keyword>
<accession>A0AA35Z3D2</accession>
<gene>
    <name evidence="1" type="ORF">LSALG_LOCUS24412</name>
</gene>